<dbReference type="AlphaFoldDB" id="A0A0C2X941"/>
<evidence type="ECO:0000313" key="9">
    <source>
        <dbReference type="Proteomes" id="UP000054549"/>
    </source>
</evidence>
<feature type="transmembrane region" description="Helical" evidence="7">
    <location>
        <begin position="459"/>
        <end position="477"/>
    </location>
</feature>
<keyword evidence="2 7" id="KW-0812">Transmembrane</keyword>
<evidence type="ECO:0000256" key="5">
    <source>
        <dbReference type="PIRSR" id="PIRSR604254-1"/>
    </source>
</evidence>
<dbReference type="OrthoDB" id="5585746at2759"/>
<evidence type="ECO:0000256" key="7">
    <source>
        <dbReference type="SAM" id="Phobius"/>
    </source>
</evidence>
<dbReference type="GO" id="GO:0016020">
    <property type="term" value="C:membrane"/>
    <property type="evidence" value="ECO:0007669"/>
    <property type="project" value="UniProtKB-SubCell"/>
</dbReference>
<gene>
    <name evidence="8" type="ORF">M378DRAFT_161455</name>
</gene>
<feature type="region of interest" description="Disordered" evidence="6">
    <location>
        <begin position="1"/>
        <end position="37"/>
    </location>
</feature>
<reference evidence="8 9" key="1">
    <citation type="submission" date="2014-04" db="EMBL/GenBank/DDBJ databases">
        <title>Evolutionary Origins and Diversification of the Mycorrhizal Mutualists.</title>
        <authorList>
            <consortium name="DOE Joint Genome Institute"/>
            <consortium name="Mycorrhizal Genomics Consortium"/>
            <person name="Kohler A."/>
            <person name="Kuo A."/>
            <person name="Nagy L.G."/>
            <person name="Floudas D."/>
            <person name="Copeland A."/>
            <person name="Barry K.W."/>
            <person name="Cichocki N."/>
            <person name="Veneault-Fourrey C."/>
            <person name="LaButti K."/>
            <person name="Lindquist E.A."/>
            <person name="Lipzen A."/>
            <person name="Lundell T."/>
            <person name="Morin E."/>
            <person name="Murat C."/>
            <person name="Riley R."/>
            <person name="Ohm R."/>
            <person name="Sun H."/>
            <person name="Tunlid A."/>
            <person name="Henrissat B."/>
            <person name="Grigoriev I.V."/>
            <person name="Hibbett D.S."/>
            <person name="Martin F."/>
        </authorList>
    </citation>
    <scope>NUCLEOTIDE SEQUENCE [LARGE SCALE GENOMIC DNA]</scope>
    <source>
        <strain evidence="8 9">Koide BX008</strain>
    </source>
</reference>
<keyword evidence="5" id="KW-0479">Metal-binding</keyword>
<dbReference type="InParanoid" id="A0A0C2X941"/>
<feature type="binding site" evidence="5">
    <location>
        <position position="529"/>
    </location>
    <ligand>
        <name>Zn(2+)</name>
        <dbReference type="ChEBI" id="CHEBI:29105"/>
    </ligand>
</feature>
<dbReference type="GO" id="GO:0046872">
    <property type="term" value="F:metal ion binding"/>
    <property type="evidence" value="ECO:0007669"/>
    <property type="project" value="UniProtKB-KW"/>
</dbReference>
<dbReference type="PANTHER" id="PTHR20855:SF97">
    <property type="entry name" value="ADIPOR-LIKE RECEPTOR IZH3-RELATED"/>
    <property type="match status" value="1"/>
</dbReference>
<dbReference type="PANTHER" id="PTHR20855">
    <property type="entry name" value="ADIPOR/PROGESTIN RECEPTOR-RELATED"/>
    <property type="match status" value="1"/>
</dbReference>
<dbReference type="Pfam" id="PF03006">
    <property type="entry name" value="HlyIII"/>
    <property type="match status" value="1"/>
</dbReference>
<feature type="binding site" evidence="5">
    <location>
        <position position="379"/>
    </location>
    <ligand>
        <name>Zn(2+)</name>
        <dbReference type="ChEBI" id="CHEBI:29105"/>
    </ligand>
</feature>
<evidence type="ECO:0000256" key="2">
    <source>
        <dbReference type="ARBA" id="ARBA00022692"/>
    </source>
</evidence>
<dbReference type="GO" id="GO:0038023">
    <property type="term" value="F:signaling receptor activity"/>
    <property type="evidence" value="ECO:0007669"/>
    <property type="project" value="TreeGrafter"/>
</dbReference>
<organism evidence="8 9">
    <name type="scientific">Amanita muscaria (strain Koide BX008)</name>
    <dbReference type="NCBI Taxonomy" id="946122"/>
    <lineage>
        <taxon>Eukaryota</taxon>
        <taxon>Fungi</taxon>
        <taxon>Dikarya</taxon>
        <taxon>Basidiomycota</taxon>
        <taxon>Agaricomycotina</taxon>
        <taxon>Agaricomycetes</taxon>
        <taxon>Agaricomycetidae</taxon>
        <taxon>Agaricales</taxon>
        <taxon>Pluteineae</taxon>
        <taxon>Amanitaceae</taxon>
        <taxon>Amanita</taxon>
    </lineage>
</organism>
<name>A0A0C2X941_AMAMK</name>
<dbReference type="InterPro" id="IPR004254">
    <property type="entry name" value="AdipoR/HlyIII-related"/>
</dbReference>
<dbReference type="HOGENOM" id="CLU_021163_0_0_1"/>
<evidence type="ECO:0000313" key="8">
    <source>
        <dbReference type="EMBL" id="KIL65831.1"/>
    </source>
</evidence>
<comment type="subcellular location">
    <subcellularLocation>
        <location evidence="1">Membrane</location>
        <topology evidence="1">Multi-pass membrane protein</topology>
    </subcellularLocation>
</comment>
<feature type="transmembrane region" description="Helical" evidence="7">
    <location>
        <begin position="483"/>
        <end position="508"/>
    </location>
</feature>
<keyword evidence="3 7" id="KW-1133">Transmembrane helix</keyword>
<dbReference type="STRING" id="946122.A0A0C2X941"/>
<keyword evidence="9" id="KW-1185">Reference proteome</keyword>
<evidence type="ECO:0000256" key="4">
    <source>
        <dbReference type="ARBA" id="ARBA00023136"/>
    </source>
</evidence>
<feature type="binding site" evidence="5">
    <location>
        <position position="533"/>
    </location>
    <ligand>
        <name>Zn(2+)</name>
        <dbReference type="ChEBI" id="CHEBI:29105"/>
    </ligand>
</feature>
<dbReference type="Proteomes" id="UP000054549">
    <property type="component" value="Unassembled WGS sequence"/>
</dbReference>
<proteinExistence type="predicted"/>
<evidence type="ECO:0000256" key="6">
    <source>
        <dbReference type="SAM" id="MobiDB-lite"/>
    </source>
</evidence>
<keyword evidence="4 7" id="KW-0472">Membrane</keyword>
<dbReference type="EMBL" id="KN818239">
    <property type="protein sequence ID" value="KIL65831.1"/>
    <property type="molecule type" value="Genomic_DNA"/>
</dbReference>
<sequence>MATATSTAVASNPVAASPHVTDGPSTRARPRSSTIPIARRPRLRLCPPLSHSSDPRDMLSAAPLQTLASLRLLVLSYLADIERSLAELESPHFETWKVKREHTMEEVRQWTSVALEMLEGIRTEVMSRLPELHLSDVSVGSFKSHFRDLSDVTSLTDMRRHLPDIPHLPEMPDMRSHLPDFKFSDVRSKLVDVRSRIHDIDFHQPLSYIPTLSDRLDKLHAHLTSVEVPPGVRAPSLTPSAVISDLIDALLSSDVMTDLIYAKEVIEEGEGILEKAAFEVSKAAKRSLQGVRLIRYSDLPHAWKNNPFVTQGYRFIPIERWPLLIMSVFALHNETLNIHTHLIPLILWGVYLSRQTVETPELLFMAFALLCLFCSALWHTMSGCAHYRSMVFCARVDYVGIGWLISASVGTVVYYGYQCHPTKGYTFLWLCFLTGLAGNIFPFMDWFNERKYRSYRIGFFLAMAFSSVAPLAFLSLLHTPDEVVSYISPIVPSLLSYIIGLIFYAAHFPECIMSEKMRCWLDHIGLGSHMIWHCFIVLAVNQHRVAISALKSGLECRAVYI</sequence>
<evidence type="ECO:0008006" key="10">
    <source>
        <dbReference type="Google" id="ProtNLM"/>
    </source>
</evidence>
<protein>
    <recommendedName>
        <fullName evidence="10">HlyIII-domain-containing protein</fullName>
    </recommendedName>
</protein>
<evidence type="ECO:0000256" key="3">
    <source>
        <dbReference type="ARBA" id="ARBA00022989"/>
    </source>
</evidence>
<feature type="transmembrane region" description="Helical" evidence="7">
    <location>
        <begin position="392"/>
        <end position="415"/>
    </location>
</feature>
<feature type="compositionally biased region" description="Polar residues" evidence="6">
    <location>
        <begin position="1"/>
        <end position="10"/>
    </location>
</feature>
<evidence type="ECO:0000256" key="1">
    <source>
        <dbReference type="ARBA" id="ARBA00004141"/>
    </source>
</evidence>
<feature type="transmembrane region" description="Helical" evidence="7">
    <location>
        <begin position="362"/>
        <end position="380"/>
    </location>
</feature>
<accession>A0A0C2X941</accession>
<dbReference type="FunCoup" id="A0A0C2X941">
    <property type="interactions" value="14"/>
</dbReference>
<feature type="transmembrane region" description="Helical" evidence="7">
    <location>
        <begin position="427"/>
        <end position="447"/>
    </location>
</feature>
<dbReference type="GO" id="GO:0006882">
    <property type="term" value="P:intracellular zinc ion homeostasis"/>
    <property type="evidence" value="ECO:0007669"/>
    <property type="project" value="TreeGrafter"/>
</dbReference>
<keyword evidence="5" id="KW-0862">Zinc</keyword>